<dbReference type="PANTHER" id="PTHR12589:SF7">
    <property type="entry name" value="6-PYRUVOYL TETRAHYDROBIOPTERIN SYNTHASE"/>
    <property type="match status" value="1"/>
</dbReference>
<protein>
    <submittedName>
        <fullName evidence="6">COG0720 6-pyruvoyl-tetrahydropterin synthase</fullName>
    </submittedName>
</protein>
<dbReference type="InterPro" id="IPR038418">
    <property type="entry name" value="6-PTP_synth/QueD_sf"/>
</dbReference>
<organism evidence="6">
    <name type="scientific">uncultured Caudovirales phage</name>
    <dbReference type="NCBI Taxonomy" id="2100421"/>
    <lineage>
        <taxon>Viruses</taxon>
        <taxon>Duplodnaviria</taxon>
        <taxon>Heunggongvirae</taxon>
        <taxon>Uroviricota</taxon>
        <taxon>Caudoviricetes</taxon>
        <taxon>Peduoviridae</taxon>
        <taxon>Maltschvirus</taxon>
        <taxon>Maltschvirus maltsch</taxon>
    </lineage>
</organism>
<keyword evidence="3" id="KW-0862">Zinc</keyword>
<reference evidence="6" key="1">
    <citation type="submission" date="2020-05" db="EMBL/GenBank/DDBJ databases">
        <authorList>
            <person name="Chiriac C."/>
            <person name="Salcher M."/>
            <person name="Ghai R."/>
            <person name="Kavagutti S V."/>
        </authorList>
    </citation>
    <scope>NUCLEOTIDE SEQUENCE</scope>
</reference>
<evidence type="ECO:0000313" key="5">
    <source>
        <dbReference type="EMBL" id="CAB4169562.1"/>
    </source>
</evidence>
<sequence length="151" mass="17053">MSTRFATVSKEIEFDAGHRVTFHDSKCRHPHGHRYRVRVLVSGAVIDDSLEASDSGMVIDFSDIKRLLTERVHDVYDHAFIVWNRDLLMLKAFAPLIEKDFRIVIVDFIPTAENLAASIFDDLDITFESLGLTLDRVDVFETPTSVASVSA</sequence>
<comment type="cofactor">
    <cofactor evidence="1">
        <name>Zn(2+)</name>
        <dbReference type="ChEBI" id="CHEBI:29105"/>
    </cofactor>
</comment>
<evidence type="ECO:0000256" key="1">
    <source>
        <dbReference type="ARBA" id="ARBA00001947"/>
    </source>
</evidence>
<name>A0A6J5RLR1_9CAUD</name>
<dbReference type="SUPFAM" id="SSF55620">
    <property type="entry name" value="Tetrahydrobiopterin biosynthesis enzymes-like"/>
    <property type="match status" value="1"/>
</dbReference>
<evidence type="ECO:0000256" key="2">
    <source>
        <dbReference type="ARBA" id="ARBA00022723"/>
    </source>
</evidence>
<keyword evidence="4" id="KW-0456">Lyase</keyword>
<accession>A0A6J5RLR1</accession>
<dbReference type="Pfam" id="PF01242">
    <property type="entry name" value="PTPS"/>
    <property type="match status" value="1"/>
</dbReference>
<dbReference type="Gene3D" id="3.30.479.10">
    <property type="entry name" value="6-pyruvoyl tetrahydropterin synthase/QueD"/>
    <property type="match status" value="1"/>
</dbReference>
<evidence type="ECO:0000313" key="6">
    <source>
        <dbReference type="EMBL" id="CAB4198440.1"/>
    </source>
</evidence>
<dbReference type="PIRSF" id="PIRSF006113">
    <property type="entry name" value="PTP_synth"/>
    <property type="match status" value="1"/>
</dbReference>
<gene>
    <name evidence="6" type="ORF">UFOVP1305_93</name>
    <name evidence="5" type="ORF">UFOVP896_38</name>
</gene>
<dbReference type="GO" id="GO:0046872">
    <property type="term" value="F:metal ion binding"/>
    <property type="evidence" value="ECO:0007669"/>
    <property type="project" value="UniProtKB-KW"/>
</dbReference>
<evidence type="ECO:0000256" key="4">
    <source>
        <dbReference type="ARBA" id="ARBA00023239"/>
    </source>
</evidence>
<dbReference type="EMBL" id="LR796844">
    <property type="protein sequence ID" value="CAB4169562.1"/>
    <property type="molecule type" value="Genomic_DNA"/>
</dbReference>
<keyword evidence="2" id="KW-0479">Metal-binding</keyword>
<dbReference type="PANTHER" id="PTHR12589">
    <property type="entry name" value="PYRUVOYL TETRAHYDROBIOPTERIN SYNTHASE"/>
    <property type="match status" value="1"/>
</dbReference>
<dbReference type="InterPro" id="IPR007115">
    <property type="entry name" value="6-PTP_synth/QueD"/>
</dbReference>
<dbReference type="EMBL" id="LR797254">
    <property type="protein sequence ID" value="CAB4198440.1"/>
    <property type="molecule type" value="Genomic_DNA"/>
</dbReference>
<dbReference type="NCBIfam" id="TIGR03367">
    <property type="entry name" value="queuosine_QueD"/>
    <property type="match status" value="1"/>
</dbReference>
<evidence type="ECO:0000256" key="3">
    <source>
        <dbReference type="ARBA" id="ARBA00022833"/>
    </source>
</evidence>
<proteinExistence type="predicted"/>
<dbReference type="GO" id="GO:0016829">
    <property type="term" value="F:lyase activity"/>
    <property type="evidence" value="ECO:0007669"/>
    <property type="project" value="UniProtKB-KW"/>
</dbReference>